<dbReference type="Gene3D" id="3.80.10.10">
    <property type="entry name" value="Ribonuclease Inhibitor"/>
    <property type="match status" value="1"/>
</dbReference>
<evidence type="ECO:0000313" key="2">
    <source>
        <dbReference type="EMBL" id="BDR53300.1"/>
    </source>
</evidence>
<dbReference type="Proteomes" id="UP001321766">
    <property type="component" value="Chromosome"/>
</dbReference>
<dbReference type="InterPro" id="IPR013378">
    <property type="entry name" value="InlB-like_B-rpt"/>
</dbReference>
<evidence type="ECO:0000256" key="1">
    <source>
        <dbReference type="ARBA" id="ARBA00004196"/>
    </source>
</evidence>
<dbReference type="Pfam" id="PF09479">
    <property type="entry name" value="Flg_new"/>
    <property type="match status" value="1"/>
</dbReference>
<sequence length="331" mass="35652">MAYLSATSNSLASLGDLDLPNLSSLYLDRCKLTSSIISATDWGKLTKLTTLSLNSNEITELTMINTAWAPFIAGLSQFYLQNNRITDVSTVDWSKFTALTNPNYILDNQQVRLPDIPTYSDNPLNLGPAIISHSPDVFAVPDKYNWNNTDVSTPAGGSYNTANGVYTWPHSYPGDYTYGFTGTIQLPNASGPTKFNGRISQKVLGVTVTFNPNGGTLHTPAVQALANVGDRATAPNPRPTKEGEILAGWYTQATGGSLWDFSNPVNSNMTLYAHWAPAMTLPTAGAIPLQQISGGGLLVLSALSALAYAAYELKGHRQHKARHAPRTVSSR</sequence>
<reference evidence="2 3" key="1">
    <citation type="journal article" date="2023" name="Microbiol. Spectr.">
        <title>Symbiosis of Carpenter Bees with Uncharacterized Lactic Acid Bacteria Showing NAD Auxotrophy.</title>
        <authorList>
            <person name="Kawasaki S."/>
            <person name="Ozawa K."/>
            <person name="Mori T."/>
            <person name="Yamamoto A."/>
            <person name="Ito M."/>
            <person name="Ohkuma M."/>
            <person name="Sakamoto M."/>
            <person name="Matsutani M."/>
        </authorList>
    </citation>
    <scope>NUCLEOTIDE SEQUENCE [LARGE SCALE GENOMIC DNA]</scope>
    <source>
        <strain evidence="2 3">Kim37-2</strain>
    </source>
</reference>
<name>A0ABM8B8T5_9BIFI</name>
<evidence type="ECO:0000313" key="3">
    <source>
        <dbReference type="Proteomes" id="UP001321766"/>
    </source>
</evidence>
<accession>A0ABM8B8T5</accession>
<gene>
    <name evidence="2" type="ORF">KIM372_12070</name>
</gene>
<dbReference type="InterPro" id="IPR042229">
    <property type="entry name" value="Listeria/Bacterioides_rpt_sf"/>
</dbReference>
<dbReference type="Gene3D" id="2.60.40.4270">
    <property type="entry name" value="Listeria-Bacteroides repeat domain"/>
    <property type="match status" value="1"/>
</dbReference>
<dbReference type="InterPro" id="IPR032675">
    <property type="entry name" value="LRR_dom_sf"/>
</dbReference>
<organism evidence="2 3">
    <name type="scientific">Bombiscardovia nodaiensis</name>
    <dbReference type="NCBI Taxonomy" id="2932181"/>
    <lineage>
        <taxon>Bacteria</taxon>
        <taxon>Bacillati</taxon>
        <taxon>Actinomycetota</taxon>
        <taxon>Actinomycetes</taxon>
        <taxon>Bifidobacteriales</taxon>
        <taxon>Bifidobacteriaceae</taxon>
        <taxon>Bombiscardovia</taxon>
    </lineage>
</organism>
<protein>
    <submittedName>
        <fullName evidence="2">Uncharacterized protein</fullName>
    </submittedName>
</protein>
<dbReference type="SUPFAM" id="SSF52058">
    <property type="entry name" value="L domain-like"/>
    <property type="match status" value="1"/>
</dbReference>
<keyword evidence="3" id="KW-1185">Reference proteome</keyword>
<comment type="subcellular location">
    <subcellularLocation>
        <location evidence="1">Cell envelope</location>
    </subcellularLocation>
</comment>
<dbReference type="EMBL" id="AP026798">
    <property type="protein sequence ID" value="BDR53300.1"/>
    <property type="molecule type" value="Genomic_DNA"/>
</dbReference>
<proteinExistence type="predicted"/>